<dbReference type="STRING" id="631362.Thi970DRAFT_04998"/>
<dbReference type="InterPro" id="IPR037522">
    <property type="entry name" value="HD_GYP_dom"/>
</dbReference>
<dbReference type="CDD" id="cd00077">
    <property type="entry name" value="HDc"/>
    <property type="match status" value="1"/>
</dbReference>
<dbReference type="PROSITE" id="PS51831">
    <property type="entry name" value="HD"/>
    <property type="match status" value="1"/>
</dbReference>
<dbReference type="eggNOG" id="COG2206">
    <property type="taxonomic scope" value="Bacteria"/>
</dbReference>
<dbReference type="Pfam" id="PF13487">
    <property type="entry name" value="HD_5"/>
    <property type="match status" value="1"/>
</dbReference>
<dbReference type="AlphaFoldDB" id="H8Z8R8"/>
<reference evidence="4 5" key="2">
    <citation type="submission" date="2011-11" db="EMBL/GenBank/DDBJ databases">
        <authorList>
            <consortium name="US DOE Joint Genome Institute"/>
            <person name="Lucas S."/>
            <person name="Han J."/>
            <person name="Lapidus A."/>
            <person name="Cheng J.-F."/>
            <person name="Goodwin L."/>
            <person name="Pitluck S."/>
            <person name="Peters L."/>
            <person name="Ovchinnikova G."/>
            <person name="Zhang X."/>
            <person name="Detter J.C."/>
            <person name="Han C."/>
            <person name="Tapia R."/>
            <person name="Land M."/>
            <person name="Hauser L."/>
            <person name="Kyrpides N."/>
            <person name="Ivanova N."/>
            <person name="Pagani I."/>
            <person name="Vogl K."/>
            <person name="Liu Z."/>
            <person name="Overmann J."/>
            <person name="Frigaard N.-U."/>
            <person name="Bryant D."/>
            <person name="Woyke T."/>
        </authorList>
    </citation>
    <scope>NUCLEOTIDE SEQUENCE [LARGE SCALE GENOMIC DNA]</scope>
    <source>
        <strain evidence="4 5">970</strain>
    </source>
</reference>
<dbReference type="InterPro" id="IPR006675">
    <property type="entry name" value="HDIG_dom"/>
</dbReference>
<evidence type="ECO:0000256" key="1">
    <source>
        <dbReference type="SAM" id="MobiDB-lite"/>
    </source>
</evidence>
<dbReference type="InterPro" id="IPR021812">
    <property type="entry name" value="DUF3391"/>
</dbReference>
<dbReference type="NCBIfam" id="TIGR00277">
    <property type="entry name" value="HDIG"/>
    <property type="match status" value="1"/>
</dbReference>
<keyword evidence="5" id="KW-1185">Reference proteome</keyword>
<name>H8Z8R8_9GAMM</name>
<dbReference type="SMART" id="SM00471">
    <property type="entry name" value="HDc"/>
    <property type="match status" value="1"/>
</dbReference>
<accession>H8Z8R8</accession>
<dbReference type="GO" id="GO:0008081">
    <property type="term" value="F:phosphoric diester hydrolase activity"/>
    <property type="evidence" value="ECO:0007669"/>
    <property type="project" value="UniProtKB-ARBA"/>
</dbReference>
<dbReference type="PANTHER" id="PTHR43155">
    <property type="entry name" value="CYCLIC DI-GMP PHOSPHODIESTERASE PA4108-RELATED"/>
    <property type="match status" value="1"/>
</dbReference>
<dbReference type="InterPro" id="IPR006674">
    <property type="entry name" value="HD_domain"/>
</dbReference>
<gene>
    <name evidence="4" type="ORF">Thi970DRAFT_04998</name>
</gene>
<reference evidence="5" key="1">
    <citation type="submission" date="2011-06" db="EMBL/GenBank/DDBJ databases">
        <authorList>
            <consortium name="US DOE Joint Genome Institute (JGI-PGF)"/>
            <person name="Lucas S."/>
            <person name="Han J."/>
            <person name="Lapidus A."/>
            <person name="Cheng J.-F."/>
            <person name="Goodwin L."/>
            <person name="Pitluck S."/>
            <person name="Peters L."/>
            <person name="Land M.L."/>
            <person name="Hauser L."/>
            <person name="Vogl K."/>
            <person name="Liu Z."/>
            <person name="Overmann J."/>
            <person name="Frigaard N.-U."/>
            <person name="Bryant D.A."/>
            <person name="Woyke T.J."/>
        </authorList>
    </citation>
    <scope>NUCLEOTIDE SEQUENCE [LARGE SCALE GENOMIC DNA]</scope>
    <source>
        <strain evidence="5">970</strain>
    </source>
</reference>
<dbReference type="EMBL" id="JH603171">
    <property type="protein sequence ID" value="EIC19473.1"/>
    <property type="molecule type" value="Genomic_DNA"/>
</dbReference>
<dbReference type="Proteomes" id="UP000002964">
    <property type="component" value="Unassembled WGS sequence"/>
</dbReference>
<feature type="domain" description="HD-GYP" evidence="3">
    <location>
        <begin position="135"/>
        <end position="330"/>
    </location>
</feature>
<dbReference type="PANTHER" id="PTHR43155:SF2">
    <property type="entry name" value="CYCLIC DI-GMP PHOSPHODIESTERASE PA4108"/>
    <property type="match status" value="1"/>
</dbReference>
<organism evidence="4 5">
    <name type="scientific">Thiorhodovibrio frisius</name>
    <dbReference type="NCBI Taxonomy" id="631362"/>
    <lineage>
        <taxon>Bacteria</taxon>
        <taxon>Pseudomonadati</taxon>
        <taxon>Pseudomonadota</taxon>
        <taxon>Gammaproteobacteria</taxon>
        <taxon>Chromatiales</taxon>
        <taxon>Chromatiaceae</taxon>
        <taxon>Thiorhodovibrio</taxon>
    </lineage>
</organism>
<evidence type="ECO:0000313" key="4">
    <source>
        <dbReference type="EMBL" id="EIC19473.1"/>
    </source>
</evidence>
<evidence type="ECO:0000313" key="5">
    <source>
        <dbReference type="Proteomes" id="UP000002964"/>
    </source>
</evidence>
<evidence type="ECO:0000259" key="2">
    <source>
        <dbReference type="PROSITE" id="PS51831"/>
    </source>
</evidence>
<feature type="region of interest" description="Disordered" evidence="1">
    <location>
        <begin position="63"/>
        <end position="83"/>
    </location>
</feature>
<dbReference type="HOGENOM" id="CLU_000445_92_1_6"/>
<dbReference type="InterPro" id="IPR003607">
    <property type="entry name" value="HD/PDEase_dom"/>
</dbReference>
<dbReference type="OrthoDB" id="9802066at2"/>
<proteinExistence type="predicted"/>
<feature type="domain" description="HD" evidence="2">
    <location>
        <begin position="157"/>
        <end position="279"/>
    </location>
</feature>
<evidence type="ECO:0000259" key="3">
    <source>
        <dbReference type="PROSITE" id="PS51832"/>
    </source>
</evidence>
<sequence length="414" mass="45690">MSESQTQFIDADQLRVGMYVYLDLGWMVHPFSVNNFKISSDSQIETIRGLGLKRLRWSPELSDLPETAESEAPARKSESKADAAEQGLLAEHASLARCDREFNFASRAYREILAQVKTSPETARARIDTMVCGLVDGLLDQGESMIRLLSENAGEASSLHAVNVTVISLLLGQCLGLDADALKRLGTGALLHDIGKIELPSRIRWGQHDLSSSERALLHQHAEFGAELAAEMQLDEEVRTIIAQHHEYADGSGYPRRLRGEAQSAAARIVALVNHYDSLCNPANPGAAVTPHRALSLMYAQSRERFDAHILGVFIRMMGVYPPGSVVLLTDGRHALVVSVNAARPLKPRVLIHEPRVPAQHAPVVDLGQYAELGIRASIKPVQLPRAVFDYLSPRQRMCYFFERARQSDHGPRG</sequence>
<feature type="compositionally biased region" description="Basic and acidic residues" evidence="1">
    <location>
        <begin position="72"/>
        <end position="83"/>
    </location>
</feature>
<protein>
    <submittedName>
        <fullName evidence="4">HD-GYP domain-containing protein</fullName>
    </submittedName>
</protein>
<dbReference type="SUPFAM" id="SSF109604">
    <property type="entry name" value="HD-domain/PDEase-like"/>
    <property type="match status" value="1"/>
</dbReference>
<dbReference type="Pfam" id="PF11871">
    <property type="entry name" value="DUF3391"/>
    <property type="match status" value="1"/>
</dbReference>
<dbReference type="PROSITE" id="PS51832">
    <property type="entry name" value="HD_GYP"/>
    <property type="match status" value="1"/>
</dbReference>
<dbReference type="Gene3D" id="1.10.3210.10">
    <property type="entry name" value="Hypothetical protein af1432"/>
    <property type="match status" value="1"/>
</dbReference>
<dbReference type="RefSeq" id="WP_009151702.1">
    <property type="nucleotide sequence ID" value="NZ_CP121471.1"/>
</dbReference>